<dbReference type="EMBL" id="KI925463">
    <property type="protein sequence ID" value="ETW77256.1"/>
    <property type="molecule type" value="Genomic_DNA"/>
</dbReference>
<accession>W4JWJ5</accession>
<evidence type="ECO:0000259" key="1">
    <source>
        <dbReference type="PROSITE" id="PS51278"/>
    </source>
</evidence>
<dbReference type="PANTHER" id="PTHR43187">
    <property type="entry name" value="GLUTAMINE AMIDOTRANSFERASE DUG3-RELATED"/>
    <property type="match status" value="1"/>
</dbReference>
<dbReference type="InterPro" id="IPR052373">
    <property type="entry name" value="Gamma-glu_amide_hydrolase"/>
</dbReference>
<dbReference type="RefSeq" id="XP_009550788.1">
    <property type="nucleotide sequence ID" value="XM_009552493.1"/>
</dbReference>
<dbReference type="InParanoid" id="W4JWJ5"/>
<dbReference type="Pfam" id="PF13522">
    <property type="entry name" value="GATase_6"/>
    <property type="match status" value="1"/>
</dbReference>
<feature type="domain" description="Glutamine amidotransferase type-2" evidence="1">
    <location>
        <begin position="1"/>
        <end position="131"/>
    </location>
</feature>
<dbReference type="GO" id="GO:0006751">
    <property type="term" value="P:glutathione catabolic process"/>
    <property type="evidence" value="ECO:0007669"/>
    <property type="project" value="TreeGrafter"/>
</dbReference>
<dbReference type="PANTHER" id="PTHR43187:SF1">
    <property type="entry name" value="GLUTAMINE AMIDOTRANSFERASE DUG3-RELATED"/>
    <property type="match status" value="1"/>
</dbReference>
<organism evidence="2 3">
    <name type="scientific">Heterobasidion irregulare (strain TC 32-1)</name>
    <dbReference type="NCBI Taxonomy" id="747525"/>
    <lineage>
        <taxon>Eukaryota</taxon>
        <taxon>Fungi</taxon>
        <taxon>Dikarya</taxon>
        <taxon>Basidiomycota</taxon>
        <taxon>Agaricomycotina</taxon>
        <taxon>Agaricomycetes</taxon>
        <taxon>Russulales</taxon>
        <taxon>Bondarzewiaceae</taxon>
        <taxon>Heterobasidion</taxon>
        <taxon>Heterobasidion annosum species complex</taxon>
    </lineage>
</organism>
<sequence length="131" mass="14626">MFNIDDFGIAWYTHTRAHFASKFMQGPRPAMYKTVAPALTDPTFIYICGNTASSCILAHIRAASAPPVVQTNDHPFIFGRHSFMHNGTVSNFRSIISRENVGMIRATRTWSTSRRVLHAPWGHGGHALDRA</sequence>
<evidence type="ECO:0000313" key="3">
    <source>
        <dbReference type="Proteomes" id="UP000030671"/>
    </source>
</evidence>
<name>W4JWJ5_HETIT</name>
<dbReference type="PROSITE" id="PS51278">
    <property type="entry name" value="GATASE_TYPE_2"/>
    <property type="match status" value="1"/>
</dbReference>
<protein>
    <recommendedName>
        <fullName evidence="1">Glutamine amidotransferase type-2 domain-containing protein</fullName>
    </recommendedName>
</protein>
<dbReference type="InterPro" id="IPR017932">
    <property type="entry name" value="GATase_2_dom"/>
</dbReference>
<dbReference type="AlphaFoldDB" id="W4JWJ5"/>
<dbReference type="GO" id="GO:0008242">
    <property type="term" value="F:omega peptidase activity"/>
    <property type="evidence" value="ECO:0007669"/>
    <property type="project" value="TreeGrafter"/>
</dbReference>
<dbReference type="OrthoDB" id="444432at2759"/>
<dbReference type="InterPro" id="IPR029055">
    <property type="entry name" value="Ntn_hydrolases_N"/>
</dbReference>
<evidence type="ECO:0000313" key="2">
    <source>
        <dbReference type="EMBL" id="ETW77256.1"/>
    </source>
</evidence>
<gene>
    <name evidence="2" type="ORF">HETIRDRAFT_446269</name>
</gene>
<dbReference type="Proteomes" id="UP000030671">
    <property type="component" value="Unassembled WGS sequence"/>
</dbReference>
<dbReference type="HOGENOM" id="CLU_1927900_0_0_1"/>
<dbReference type="GO" id="GO:0061672">
    <property type="term" value="C:glutathione hydrolase complex"/>
    <property type="evidence" value="ECO:0007669"/>
    <property type="project" value="TreeGrafter"/>
</dbReference>
<dbReference type="STRING" id="747525.W4JWJ5"/>
<keyword evidence="3" id="KW-1185">Reference proteome</keyword>
<dbReference type="Gene3D" id="3.60.20.10">
    <property type="entry name" value="Glutamine Phosphoribosylpyrophosphate, subunit 1, domain 1"/>
    <property type="match status" value="1"/>
</dbReference>
<dbReference type="GeneID" id="20675681"/>
<reference evidence="2 3" key="1">
    <citation type="journal article" date="2012" name="New Phytol.">
        <title>Insight into trade-off between wood decay and parasitism from the genome of a fungal forest pathogen.</title>
        <authorList>
            <person name="Olson A."/>
            <person name="Aerts A."/>
            <person name="Asiegbu F."/>
            <person name="Belbahri L."/>
            <person name="Bouzid O."/>
            <person name="Broberg A."/>
            <person name="Canback B."/>
            <person name="Coutinho P.M."/>
            <person name="Cullen D."/>
            <person name="Dalman K."/>
            <person name="Deflorio G."/>
            <person name="van Diepen L.T."/>
            <person name="Dunand C."/>
            <person name="Duplessis S."/>
            <person name="Durling M."/>
            <person name="Gonthier P."/>
            <person name="Grimwood J."/>
            <person name="Fossdal C.G."/>
            <person name="Hansson D."/>
            <person name="Henrissat B."/>
            <person name="Hietala A."/>
            <person name="Himmelstrand K."/>
            <person name="Hoffmeister D."/>
            <person name="Hogberg N."/>
            <person name="James T.Y."/>
            <person name="Karlsson M."/>
            <person name="Kohler A."/>
            <person name="Kues U."/>
            <person name="Lee Y.H."/>
            <person name="Lin Y.C."/>
            <person name="Lind M."/>
            <person name="Lindquist E."/>
            <person name="Lombard V."/>
            <person name="Lucas S."/>
            <person name="Lunden K."/>
            <person name="Morin E."/>
            <person name="Murat C."/>
            <person name="Park J."/>
            <person name="Raffaello T."/>
            <person name="Rouze P."/>
            <person name="Salamov A."/>
            <person name="Schmutz J."/>
            <person name="Solheim H."/>
            <person name="Stahlberg J."/>
            <person name="Velez H."/>
            <person name="de Vries R.P."/>
            <person name="Wiebenga A."/>
            <person name="Woodward S."/>
            <person name="Yakovlev I."/>
            <person name="Garbelotto M."/>
            <person name="Martin F."/>
            <person name="Grigoriev I.V."/>
            <person name="Stenlid J."/>
        </authorList>
    </citation>
    <scope>NUCLEOTIDE SEQUENCE [LARGE SCALE GENOMIC DNA]</scope>
    <source>
        <strain evidence="2 3">TC 32-1</strain>
    </source>
</reference>
<dbReference type="GO" id="GO:0005737">
    <property type="term" value="C:cytoplasm"/>
    <property type="evidence" value="ECO:0007669"/>
    <property type="project" value="TreeGrafter"/>
</dbReference>
<proteinExistence type="predicted"/>
<dbReference type="KEGG" id="hir:HETIRDRAFT_446269"/>
<dbReference type="SUPFAM" id="SSF56235">
    <property type="entry name" value="N-terminal nucleophile aminohydrolases (Ntn hydrolases)"/>
    <property type="match status" value="1"/>
</dbReference>